<reference evidence="8 9" key="1">
    <citation type="submission" date="2016-11" db="EMBL/GenBank/DDBJ databases">
        <title>The macronuclear genome of Stentor coeruleus: a giant cell with tiny introns.</title>
        <authorList>
            <person name="Slabodnick M."/>
            <person name="Ruby J.G."/>
            <person name="Reiff S.B."/>
            <person name="Swart E.C."/>
            <person name="Gosai S."/>
            <person name="Prabakaran S."/>
            <person name="Witkowska E."/>
            <person name="Larue G.E."/>
            <person name="Fisher S."/>
            <person name="Freeman R.M."/>
            <person name="Gunawardena J."/>
            <person name="Chu W."/>
            <person name="Stover N.A."/>
            <person name="Gregory B.D."/>
            <person name="Nowacki M."/>
            <person name="Derisi J."/>
            <person name="Roy S.W."/>
            <person name="Marshall W.F."/>
            <person name="Sood P."/>
        </authorList>
    </citation>
    <scope>NUCLEOTIDE SEQUENCE [LARGE SCALE GENOMIC DNA]</scope>
    <source>
        <strain evidence="8">WM001</strain>
    </source>
</reference>
<comment type="similarity">
    <text evidence="1 7">Belongs to the peptidase S10 family.</text>
</comment>
<sequence length="424" mass="47481">MLISLVLITLAQADTDGPWSLLGASGYAGEIVVNSTSGSSLFYWQFNAIDGNIEHDKLPLIMWMQGGPGCSGEAGMLGERISPIYIDDNAQPHFNNNTWAKHYHLISVDYPYGAGFSYATNPSDYKNSTAGASSYLYTFLQILAKKYPNWFNRDFYIFGESYAGHWVPGIAYKILTENQSAKVTGVIPLPLKGIAMGDPMCDALYQTQNYGDVAFDLGLVNRVQNVLINLTESQIAFNIKGGNYVAANNYLNDVENDLETYSYGVNLYNMRTYAMPDMGDYPDWLANSTTKDMLHVPSNINWVDCNNDVYNAFSADITAGFVTNWMPSLLSNMRVMVYNGQDDLIINTRGVENWFPAINWPYMSNFLKSRKVVWRVQGNIAGYAQEYSNMTFVIVQKAGHFSPYDQPTAVLNMVTRFINGEGWN</sequence>
<evidence type="ECO:0000313" key="9">
    <source>
        <dbReference type="Proteomes" id="UP000187209"/>
    </source>
</evidence>
<evidence type="ECO:0000256" key="1">
    <source>
        <dbReference type="ARBA" id="ARBA00009431"/>
    </source>
</evidence>
<dbReference type="Proteomes" id="UP000187209">
    <property type="component" value="Unassembled WGS sequence"/>
</dbReference>
<dbReference type="InterPro" id="IPR001563">
    <property type="entry name" value="Peptidase_S10"/>
</dbReference>
<gene>
    <name evidence="8" type="ORF">SteCoe_8506</name>
</gene>
<evidence type="ECO:0000256" key="3">
    <source>
        <dbReference type="ARBA" id="ARBA00022670"/>
    </source>
</evidence>
<dbReference type="Pfam" id="PF00450">
    <property type="entry name" value="Peptidase_S10"/>
    <property type="match status" value="1"/>
</dbReference>
<keyword evidence="2 7" id="KW-0121">Carboxypeptidase</keyword>
<dbReference type="GO" id="GO:0006508">
    <property type="term" value="P:proteolysis"/>
    <property type="evidence" value="ECO:0007669"/>
    <property type="project" value="UniProtKB-KW"/>
</dbReference>
<keyword evidence="3 7" id="KW-0645">Protease</keyword>
<dbReference type="SUPFAM" id="SSF53474">
    <property type="entry name" value="alpha/beta-Hydrolases"/>
    <property type="match status" value="1"/>
</dbReference>
<dbReference type="EC" id="3.4.16.-" evidence="7"/>
<dbReference type="OrthoDB" id="443318at2759"/>
<evidence type="ECO:0000256" key="4">
    <source>
        <dbReference type="ARBA" id="ARBA00022729"/>
    </source>
</evidence>
<protein>
    <recommendedName>
        <fullName evidence="7">Carboxypeptidase</fullName>
        <ecNumber evidence="7">3.4.16.-</ecNumber>
    </recommendedName>
</protein>
<evidence type="ECO:0000256" key="2">
    <source>
        <dbReference type="ARBA" id="ARBA00022645"/>
    </source>
</evidence>
<evidence type="ECO:0000313" key="8">
    <source>
        <dbReference type="EMBL" id="OMJ89399.1"/>
    </source>
</evidence>
<keyword evidence="6" id="KW-0325">Glycoprotein</keyword>
<dbReference type="Gene3D" id="3.40.50.1820">
    <property type="entry name" value="alpha/beta hydrolase"/>
    <property type="match status" value="1"/>
</dbReference>
<dbReference type="PROSITE" id="PS00131">
    <property type="entry name" value="CARBOXYPEPT_SER_SER"/>
    <property type="match status" value="1"/>
</dbReference>
<dbReference type="InterPro" id="IPR018202">
    <property type="entry name" value="Ser_caboxypep_ser_AS"/>
</dbReference>
<keyword evidence="9" id="KW-1185">Reference proteome</keyword>
<dbReference type="PANTHER" id="PTHR11802:SF3">
    <property type="entry name" value="RETINOID-INDUCIBLE SERINE CARBOXYPEPTIDASE"/>
    <property type="match status" value="1"/>
</dbReference>
<comment type="caution">
    <text evidence="8">The sequence shown here is derived from an EMBL/GenBank/DDBJ whole genome shotgun (WGS) entry which is preliminary data.</text>
</comment>
<dbReference type="InterPro" id="IPR029058">
    <property type="entry name" value="AB_hydrolase_fold"/>
</dbReference>
<keyword evidence="5 7" id="KW-0378">Hydrolase</keyword>
<accession>A0A1R2CK34</accession>
<dbReference type="PANTHER" id="PTHR11802">
    <property type="entry name" value="SERINE PROTEASE FAMILY S10 SERINE CARBOXYPEPTIDASE"/>
    <property type="match status" value="1"/>
</dbReference>
<proteinExistence type="inferred from homology"/>
<organism evidence="8 9">
    <name type="scientific">Stentor coeruleus</name>
    <dbReference type="NCBI Taxonomy" id="5963"/>
    <lineage>
        <taxon>Eukaryota</taxon>
        <taxon>Sar</taxon>
        <taxon>Alveolata</taxon>
        <taxon>Ciliophora</taxon>
        <taxon>Postciliodesmatophora</taxon>
        <taxon>Heterotrichea</taxon>
        <taxon>Heterotrichida</taxon>
        <taxon>Stentoridae</taxon>
        <taxon>Stentor</taxon>
    </lineage>
</organism>
<evidence type="ECO:0000256" key="7">
    <source>
        <dbReference type="RuleBase" id="RU361156"/>
    </source>
</evidence>
<dbReference type="PRINTS" id="PR00724">
    <property type="entry name" value="CRBOXYPTASEC"/>
</dbReference>
<name>A0A1R2CK34_9CILI</name>
<dbReference type="EMBL" id="MPUH01000127">
    <property type="protein sequence ID" value="OMJ89399.1"/>
    <property type="molecule type" value="Genomic_DNA"/>
</dbReference>
<evidence type="ECO:0000256" key="5">
    <source>
        <dbReference type="ARBA" id="ARBA00022801"/>
    </source>
</evidence>
<evidence type="ECO:0000256" key="6">
    <source>
        <dbReference type="ARBA" id="ARBA00023180"/>
    </source>
</evidence>
<keyword evidence="4" id="KW-0732">Signal</keyword>
<dbReference type="GO" id="GO:0004185">
    <property type="term" value="F:serine-type carboxypeptidase activity"/>
    <property type="evidence" value="ECO:0007669"/>
    <property type="project" value="UniProtKB-UniRule"/>
</dbReference>
<dbReference type="AlphaFoldDB" id="A0A1R2CK34"/>